<dbReference type="GO" id="GO:0006351">
    <property type="term" value="P:DNA-templated transcription"/>
    <property type="evidence" value="ECO:0007669"/>
    <property type="project" value="TreeGrafter"/>
</dbReference>
<dbReference type="SUPFAM" id="SSF53850">
    <property type="entry name" value="Periplasmic binding protein-like II"/>
    <property type="match status" value="1"/>
</dbReference>
<sequence>MQRTSAARRALQWDDVRLFLALCRARTVGSAAATLGIDASTVSRRLAAIEEAMDASLFDRGRDGVAPTRAAEDLLPIAEEIEQAMMRFTSAAEGIEREVAGPVRVTCPADVAEAVVVPFLRELLERHPGLRITLDPGEALLDLTRREADLALRTARPTRGDLLVTRLRSVRWVAAASPEVARELGTLRAWSDAPWVGWGERLSTIGPARWLETFARGAEPVVRSDSLRVQLSVLSSGVGVGLVPEPSVAHYGLVPVKIGASLRESAAEWPSDELFLVAHRALRDVPRVRVLWDLLVERLGERAPTRKKT</sequence>
<dbReference type="Proteomes" id="UP000075635">
    <property type="component" value="Unassembled WGS sequence"/>
</dbReference>
<keyword evidence="3" id="KW-0238">DNA-binding</keyword>
<evidence type="ECO:0000256" key="4">
    <source>
        <dbReference type="ARBA" id="ARBA00023163"/>
    </source>
</evidence>
<dbReference type="InterPro" id="IPR036390">
    <property type="entry name" value="WH_DNA-bd_sf"/>
</dbReference>
<dbReference type="Pfam" id="PF00126">
    <property type="entry name" value="HTH_1"/>
    <property type="match status" value="1"/>
</dbReference>
<evidence type="ECO:0000313" key="6">
    <source>
        <dbReference type="EMBL" id="KYF84890.1"/>
    </source>
</evidence>
<keyword evidence="2" id="KW-0805">Transcription regulation</keyword>
<feature type="domain" description="HTH lysR-type" evidence="5">
    <location>
        <begin position="11"/>
        <end position="68"/>
    </location>
</feature>
<dbReference type="Pfam" id="PF03466">
    <property type="entry name" value="LysR_substrate"/>
    <property type="match status" value="1"/>
</dbReference>
<dbReference type="InterPro" id="IPR036388">
    <property type="entry name" value="WH-like_DNA-bd_sf"/>
</dbReference>
<dbReference type="PANTHER" id="PTHR30537">
    <property type="entry name" value="HTH-TYPE TRANSCRIPTIONAL REGULATOR"/>
    <property type="match status" value="1"/>
</dbReference>
<accession>A0A150RXR9</accession>
<protein>
    <recommendedName>
        <fullName evidence="5">HTH lysR-type domain-containing protein</fullName>
    </recommendedName>
</protein>
<evidence type="ECO:0000259" key="5">
    <source>
        <dbReference type="PROSITE" id="PS50931"/>
    </source>
</evidence>
<dbReference type="InterPro" id="IPR005119">
    <property type="entry name" value="LysR_subst-bd"/>
</dbReference>
<evidence type="ECO:0000256" key="1">
    <source>
        <dbReference type="ARBA" id="ARBA00009437"/>
    </source>
</evidence>
<dbReference type="Gene3D" id="1.10.10.10">
    <property type="entry name" value="Winged helix-like DNA-binding domain superfamily/Winged helix DNA-binding domain"/>
    <property type="match status" value="1"/>
</dbReference>
<organism evidence="6 7">
    <name type="scientific">Sorangium cellulosum</name>
    <name type="common">Polyangium cellulosum</name>
    <dbReference type="NCBI Taxonomy" id="56"/>
    <lineage>
        <taxon>Bacteria</taxon>
        <taxon>Pseudomonadati</taxon>
        <taxon>Myxococcota</taxon>
        <taxon>Polyangia</taxon>
        <taxon>Polyangiales</taxon>
        <taxon>Polyangiaceae</taxon>
        <taxon>Sorangium</taxon>
    </lineage>
</organism>
<reference evidence="6 7" key="1">
    <citation type="submission" date="2014-02" db="EMBL/GenBank/DDBJ databases">
        <title>The small core and large imbalanced accessory genome model reveals a collaborative survival strategy of Sorangium cellulosum strains in nature.</title>
        <authorList>
            <person name="Han K."/>
            <person name="Peng R."/>
            <person name="Blom J."/>
            <person name="Li Y.-Z."/>
        </authorList>
    </citation>
    <scope>NUCLEOTIDE SEQUENCE [LARGE SCALE GENOMIC DNA]</scope>
    <source>
        <strain evidence="6 7">So0011-07</strain>
    </source>
</reference>
<comment type="similarity">
    <text evidence="1">Belongs to the LysR transcriptional regulatory family.</text>
</comment>
<gene>
    <name evidence="6" type="ORF">BE17_43475</name>
</gene>
<evidence type="ECO:0000313" key="7">
    <source>
        <dbReference type="Proteomes" id="UP000075635"/>
    </source>
</evidence>
<evidence type="ECO:0000256" key="3">
    <source>
        <dbReference type="ARBA" id="ARBA00023125"/>
    </source>
</evidence>
<dbReference type="PROSITE" id="PS50931">
    <property type="entry name" value="HTH_LYSR"/>
    <property type="match status" value="1"/>
</dbReference>
<dbReference type="GO" id="GO:0043565">
    <property type="term" value="F:sequence-specific DNA binding"/>
    <property type="evidence" value="ECO:0007669"/>
    <property type="project" value="TreeGrafter"/>
</dbReference>
<evidence type="ECO:0000256" key="2">
    <source>
        <dbReference type="ARBA" id="ARBA00023015"/>
    </source>
</evidence>
<dbReference type="Gene3D" id="3.40.190.290">
    <property type="match status" value="1"/>
</dbReference>
<dbReference type="InterPro" id="IPR058163">
    <property type="entry name" value="LysR-type_TF_proteobact-type"/>
</dbReference>
<dbReference type="SUPFAM" id="SSF46785">
    <property type="entry name" value="Winged helix' DNA-binding domain"/>
    <property type="match status" value="1"/>
</dbReference>
<keyword evidence="4" id="KW-0804">Transcription</keyword>
<proteinExistence type="inferred from homology"/>
<dbReference type="PANTHER" id="PTHR30537:SF3">
    <property type="entry name" value="TRANSCRIPTIONAL REGULATORY PROTEIN"/>
    <property type="match status" value="1"/>
</dbReference>
<dbReference type="AlphaFoldDB" id="A0A150RXR9"/>
<dbReference type="EMBL" id="JEMB01001826">
    <property type="protein sequence ID" value="KYF84890.1"/>
    <property type="molecule type" value="Genomic_DNA"/>
</dbReference>
<name>A0A150RXR9_SORCE</name>
<comment type="caution">
    <text evidence="6">The sequence shown here is derived from an EMBL/GenBank/DDBJ whole genome shotgun (WGS) entry which is preliminary data.</text>
</comment>
<dbReference type="GO" id="GO:0003700">
    <property type="term" value="F:DNA-binding transcription factor activity"/>
    <property type="evidence" value="ECO:0007669"/>
    <property type="project" value="InterPro"/>
</dbReference>
<dbReference type="InterPro" id="IPR000847">
    <property type="entry name" value="LysR_HTH_N"/>
</dbReference>